<name>A0A2V2YDX5_9BACL</name>
<reference evidence="1 2" key="1">
    <citation type="submission" date="2018-05" db="EMBL/GenBank/DDBJ databases">
        <title>Genomic Encyclopedia of Type Strains, Phase III (KMG-III): the genomes of soil and plant-associated and newly described type strains.</title>
        <authorList>
            <person name="Whitman W."/>
        </authorList>
    </citation>
    <scope>NUCLEOTIDE SEQUENCE [LARGE SCALE GENOMIC DNA]</scope>
    <source>
        <strain evidence="1 2">CECT 5696</strain>
    </source>
</reference>
<dbReference type="AlphaFoldDB" id="A0A2V2YDX5"/>
<evidence type="ECO:0000313" key="2">
    <source>
        <dbReference type="Proteomes" id="UP000246635"/>
    </source>
</evidence>
<dbReference type="EMBL" id="QGTQ01000044">
    <property type="protein sequence ID" value="PWV90247.1"/>
    <property type="molecule type" value="Genomic_DNA"/>
</dbReference>
<accession>A0A2V2YDX5</accession>
<protein>
    <submittedName>
        <fullName evidence="1">Uncharacterized protein DUF3310</fullName>
    </submittedName>
</protein>
<gene>
    <name evidence="1" type="ORF">DFQ01_14423</name>
</gene>
<sequence>MSDNVNKPAHYTAGRVECIDAIESATTELQGIEAVCTANVIKYVWRWKRKNGVEDLRKARWYLDKLIARAQEREKT</sequence>
<dbReference type="RefSeq" id="WP_110047448.1">
    <property type="nucleotide sequence ID" value="NZ_CP054610.1"/>
</dbReference>
<dbReference type="OrthoDB" id="1684418at2"/>
<keyword evidence="2" id="KW-1185">Reference proteome</keyword>
<comment type="caution">
    <text evidence="1">The sequence shown here is derived from an EMBL/GenBank/DDBJ whole genome shotgun (WGS) entry which is preliminary data.</text>
</comment>
<organism evidence="1 2">
    <name type="scientific">Paenibacillus cellulosilyticus</name>
    <dbReference type="NCBI Taxonomy" id="375489"/>
    <lineage>
        <taxon>Bacteria</taxon>
        <taxon>Bacillati</taxon>
        <taxon>Bacillota</taxon>
        <taxon>Bacilli</taxon>
        <taxon>Bacillales</taxon>
        <taxon>Paenibacillaceae</taxon>
        <taxon>Paenibacillus</taxon>
    </lineage>
</organism>
<dbReference type="InterPro" id="IPR021739">
    <property type="entry name" value="SaV-like"/>
</dbReference>
<dbReference type="Proteomes" id="UP000246635">
    <property type="component" value="Unassembled WGS sequence"/>
</dbReference>
<dbReference type="Pfam" id="PF11753">
    <property type="entry name" value="DUF3310"/>
    <property type="match status" value="1"/>
</dbReference>
<evidence type="ECO:0000313" key="1">
    <source>
        <dbReference type="EMBL" id="PWV90247.1"/>
    </source>
</evidence>
<proteinExistence type="predicted"/>